<evidence type="ECO:0000313" key="1">
    <source>
        <dbReference type="EMBL" id="QTA88558.1"/>
    </source>
</evidence>
<dbReference type="Proteomes" id="UP000663722">
    <property type="component" value="Chromosome"/>
</dbReference>
<sequence length="66" mass="7420">MGKPIIKLEVDACGKVVSAKNMDGSELKYSPDETKRIPEGARLYTHNGCCWKQIGEQWICSPEFCE</sequence>
<organism evidence="1 2">
    <name type="scientific">Desulfonema magnum</name>
    <dbReference type="NCBI Taxonomy" id="45655"/>
    <lineage>
        <taxon>Bacteria</taxon>
        <taxon>Pseudomonadati</taxon>
        <taxon>Thermodesulfobacteriota</taxon>
        <taxon>Desulfobacteria</taxon>
        <taxon>Desulfobacterales</taxon>
        <taxon>Desulfococcaceae</taxon>
        <taxon>Desulfonema</taxon>
    </lineage>
</organism>
<protein>
    <submittedName>
        <fullName evidence="1">Uncharacterized protein</fullName>
    </submittedName>
</protein>
<reference evidence="1" key="1">
    <citation type="journal article" date="2021" name="Microb. Physiol.">
        <title>Proteogenomic Insights into the Physiology of Marine, Sulfate-Reducing, Filamentous Desulfonema limicola and Desulfonema magnum.</title>
        <authorList>
            <person name="Schnaars V."/>
            <person name="Wohlbrand L."/>
            <person name="Scheve S."/>
            <person name="Hinrichs C."/>
            <person name="Reinhardt R."/>
            <person name="Rabus R."/>
        </authorList>
    </citation>
    <scope>NUCLEOTIDE SEQUENCE</scope>
    <source>
        <strain evidence="1">4be13</strain>
    </source>
</reference>
<proteinExistence type="predicted"/>
<dbReference type="RefSeq" id="WP_207683269.1">
    <property type="nucleotide sequence ID" value="NZ_CP061800.1"/>
</dbReference>
<gene>
    <name evidence="1" type="ORF">dnm_046050</name>
</gene>
<accession>A0A975GQ42</accession>
<dbReference type="KEGG" id="dmm:dnm_046050"/>
<keyword evidence="2" id="KW-1185">Reference proteome</keyword>
<evidence type="ECO:0000313" key="2">
    <source>
        <dbReference type="Proteomes" id="UP000663722"/>
    </source>
</evidence>
<dbReference type="AlphaFoldDB" id="A0A975GQ42"/>
<name>A0A975GQ42_9BACT</name>
<dbReference type="EMBL" id="CP061800">
    <property type="protein sequence ID" value="QTA88558.1"/>
    <property type="molecule type" value="Genomic_DNA"/>
</dbReference>